<feature type="signal peptide" evidence="2">
    <location>
        <begin position="1"/>
        <end position="19"/>
    </location>
</feature>
<dbReference type="InterPro" id="IPR027385">
    <property type="entry name" value="Beta-barrel_OMP"/>
</dbReference>
<proteinExistence type="predicted"/>
<dbReference type="RefSeq" id="WP_203165890.1">
    <property type="nucleotide sequence ID" value="NZ_JAEVLS010000001.1"/>
</dbReference>
<evidence type="ECO:0000313" key="4">
    <source>
        <dbReference type="EMBL" id="MBM0103939.1"/>
    </source>
</evidence>
<dbReference type="EMBL" id="JAEVLS010000001">
    <property type="protein sequence ID" value="MBM0103939.1"/>
    <property type="molecule type" value="Genomic_DNA"/>
</dbReference>
<evidence type="ECO:0000256" key="2">
    <source>
        <dbReference type="SAM" id="SignalP"/>
    </source>
</evidence>
<name>A0ABS1WSJ9_9GAMM</name>
<feature type="domain" description="Outer membrane protein beta-barrel" evidence="3">
    <location>
        <begin position="6"/>
        <end position="172"/>
    </location>
</feature>
<dbReference type="Pfam" id="PF13505">
    <property type="entry name" value="OMP_b-brl"/>
    <property type="match status" value="1"/>
</dbReference>
<dbReference type="Proteomes" id="UP000661077">
    <property type="component" value="Unassembled WGS sequence"/>
</dbReference>
<reference evidence="4 5" key="1">
    <citation type="journal article" date="2021" name="Int. J. Syst. Evol. Microbiol.">
        <title>Steroidobacter gossypii sp. nov., isolated from soil of cotton cropping field.</title>
        <authorList>
            <person name="Huang R."/>
            <person name="Yang S."/>
            <person name="Zhen C."/>
            <person name="Liu W."/>
        </authorList>
    </citation>
    <scope>NUCLEOTIDE SEQUENCE [LARGE SCALE GENOMIC DNA]</scope>
    <source>
        <strain evidence="4 5">S1-65</strain>
    </source>
</reference>
<evidence type="ECO:0000313" key="5">
    <source>
        <dbReference type="Proteomes" id="UP000661077"/>
    </source>
</evidence>
<feature type="chain" id="PRO_5047525772" evidence="2">
    <location>
        <begin position="20"/>
        <end position="173"/>
    </location>
</feature>
<comment type="caution">
    <text evidence="4">The sequence shown here is derived from an EMBL/GenBank/DDBJ whole genome shotgun (WGS) entry which is preliminary data.</text>
</comment>
<evidence type="ECO:0000259" key="3">
    <source>
        <dbReference type="Pfam" id="PF13505"/>
    </source>
</evidence>
<dbReference type="InterPro" id="IPR011250">
    <property type="entry name" value="OMP/PagP_B-barrel"/>
</dbReference>
<sequence length="173" mass="18323">MRKAILATALVMASTGAMAADNGIYLGASIGDANVEIDQGLAQVDSDDTGFKFIAGIRPLDWFGVEASYVNFGEAEDGILAAESDGITGFGVFFAPVGPVDVFAKVGLVSFDTTVEVDGFGDIYREDGTDLAYGIGVQFRLLSLGVRAEYEKFDIDDVEDANMLSIGVTYTFL</sequence>
<gene>
    <name evidence="4" type="ORF">JM946_04255</name>
</gene>
<accession>A0ABS1WSJ9</accession>
<keyword evidence="1 2" id="KW-0732">Signal</keyword>
<keyword evidence="5" id="KW-1185">Reference proteome</keyword>
<evidence type="ECO:0000256" key="1">
    <source>
        <dbReference type="ARBA" id="ARBA00022729"/>
    </source>
</evidence>
<dbReference type="Gene3D" id="2.40.160.20">
    <property type="match status" value="1"/>
</dbReference>
<dbReference type="SUPFAM" id="SSF56925">
    <property type="entry name" value="OMPA-like"/>
    <property type="match status" value="1"/>
</dbReference>
<protein>
    <submittedName>
        <fullName evidence="4">Porin family protein</fullName>
    </submittedName>
</protein>
<organism evidence="4 5">
    <name type="scientific">Steroidobacter gossypii</name>
    <dbReference type="NCBI Taxonomy" id="2805490"/>
    <lineage>
        <taxon>Bacteria</taxon>
        <taxon>Pseudomonadati</taxon>
        <taxon>Pseudomonadota</taxon>
        <taxon>Gammaproteobacteria</taxon>
        <taxon>Steroidobacterales</taxon>
        <taxon>Steroidobacteraceae</taxon>
        <taxon>Steroidobacter</taxon>
    </lineage>
</organism>